<dbReference type="CDD" id="cd04301">
    <property type="entry name" value="NAT_SF"/>
    <property type="match status" value="1"/>
</dbReference>
<dbReference type="RefSeq" id="WP_068738010.1">
    <property type="nucleotide sequence ID" value="NZ_LVYV01000054.1"/>
</dbReference>
<dbReference type="Pfam" id="PF00583">
    <property type="entry name" value="Acetyltransf_1"/>
    <property type="match status" value="1"/>
</dbReference>
<dbReference type="Gene3D" id="3.40.630.30">
    <property type="match status" value="1"/>
</dbReference>
<keyword evidence="3" id="KW-1185">Reference proteome</keyword>
<dbReference type="PANTHER" id="PTHR43138:SF1">
    <property type="entry name" value="N-ACETYLTRANSFERASE ACA1"/>
    <property type="match status" value="1"/>
</dbReference>
<dbReference type="PANTHER" id="PTHR43138">
    <property type="entry name" value="ACETYLTRANSFERASE, GNAT FAMILY"/>
    <property type="match status" value="1"/>
</dbReference>
<organism evidence="2 3">
    <name type="scientific">Tardiphaga robiniae</name>
    <dbReference type="NCBI Taxonomy" id="943830"/>
    <lineage>
        <taxon>Bacteria</taxon>
        <taxon>Pseudomonadati</taxon>
        <taxon>Pseudomonadota</taxon>
        <taxon>Alphaproteobacteria</taxon>
        <taxon>Hyphomicrobiales</taxon>
        <taxon>Nitrobacteraceae</taxon>
        <taxon>Tardiphaga</taxon>
    </lineage>
</organism>
<dbReference type="InterPro" id="IPR016181">
    <property type="entry name" value="Acyl_CoA_acyltransferase"/>
</dbReference>
<dbReference type="PROSITE" id="PS51186">
    <property type="entry name" value="GNAT"/>
    <property type="match status" value="1"/>
</dbReference>
<dbReference type="EMBL" id="LVYV01000054">
    <property type="protein sequence ID" value="KZD21035.1"/>
    <property type="molecule type" value="Genomic_DNA"/>
</dbReference>
<sequence length="163" mass="18137">MIIRPAEPADRTDIWSVIEPTIRAGTTYALDPLMTKDDALSYWHGPDKRTFVAVRQGQIVGSYYVRANHDGGGSHVANCGYMTLARAQGSGVARYMCLHSLEYARNAGFRAMQFNCVVSSNTRAVKLWTTLGFEIVGRLPEAFRLPTGEYVDALVMFRKLDAQ</sequence>
<comment type="caution">
    <text evidence="2">The sequence shown here is derived from an EMBL/GenBank/DDBJ whole genome shotgun (WGS) entry which is preliminary data.</text>
</comment>
<dbReference type="AlphaFoldDB" id="A0A163XKJ6"/>
<evidence type="ECO:0000259" key="1">
    <source>
        <dbReference type="PROSITE" id="PS51186"/>
    </source>
</evidence>
<proteinExistence type="predicted"/>
<dbReference type="GO" id="GO:0016747">
    <property type="term" value="F:acyltransferase activity, transferring groups other than amino-acyl groups"/>
    <property type="evidence" value="ECO:0007669"/>
    <property type="project" value="InterPro"/>
</dbReference>
<gene>
    <name evidence="2" type="ORF">A4A58_17050</name>
</gene>
<dbReference type="InterPro" id="IPR052742">
    <property type="entry name" value="Mito_N-acetyltransferase"/>
</dbReference>
<dbReference type="Proteomes" id="UP000076574">
    <property type="component" value="Unassembled WGS sequence"/>
</dbReference>
<evidence type="ECO:0000313" key="2">
    <source>
        <dbReference type="EMBL" id="KZD21035.1"/>
    </source>
</evidence>
<reference evidence="2 3" key="1">
    <citation type="submission" date="2016-03" db="EMBL/GenBank/DDBJ databases">
        <title>Microsymbionts genomes from the relict species Vavilovia formosa (Stev.) Fed.</title>
        <authorList>
            <person name="Kopat V."/>
            <person name="Chirak E."/>
            <person name="Kimeklis A."/>
            <person name="Andronov E."/>
        </authorList>
    </citation>
    <scope>NUCLEOTIDE SEQUENCE [LARGE SCALE GENOMIC DNA]</scope>
    <source>
        <strain evidence="2 3">Vaf07</strain>
    </source>
</reference>
<protein>
    <submittedName>
        <fullName evidence="2">Acetyltransferase</fullName>
    </submittedName>
</protein>
<accession>A0A163XKJ6</accession>
<dbReference type="InterPro" id="IPR000182">
    <property type="entry name" value="GNAT_dom"/>
</dbReference>
<dbReference type="OrthoDB" id="9788300at2"/>
<name>A0A163XKJ6_9BRAD</name>
<keyword evidence="2" id="KW-0808">Transferase</keyword>
<feature type="domain" description="N-acetyltransferase" evidence="1">
    <location>
        <begin position="1"/>
        <end position="161"/>
    </location>
</feature>
<dbReference type="SUPFAM" id="SSF55729">
    <property type="entry name" value="Acyl-CoA N-acyltransferases (Nat)"/>
    <property type="match status" value="1"/>
</dbReference>
<evidence type="ECO:0000313" key="3">
    <source>
        <dbReference type="Proteomes" id="UP000076574"/>
    </source>
</evidence>